<sequence length="208" mass="23088">MNPSNAEGHATRDAVRTDGGRFRPFGTVRCSNPPYFRSQLSRDLGCLLDVDDDVVAWSCRPYGMEAALRDIEWEGPPPDFMATYSNGREVYLHVTEDRVDPEVTEAAACRQLWHRFVQASEINAASHRLQNARDLLKYANYRTPLGDRIRLLAALEQEGSASVAECLSVFREIAPMAGLSSLILNRFVAVDLDAGLISPDTVVRVFGS</sequence>
<comment type="caution">
    <text evidence="1">The sequence shown here is derived from an EMBL/GenBank/DDBJ whole genome shotgun (WGS) entry which is preliminary data.</text>
</comment>
<evidence type="ECO:0008006" key="3">
    <source>
        <dbReference type="Google" id="ProtNLM"/>
    </source>
</evidence>
<accession>A0AAW8PAU6</accession>
<protein>
    <recommendedName>
        <fullName evidence="3">TnsA endonuclease N-terminal domain-containing protein</fullName>
    </recommendedName>
</protein>
<evidence type="ECO:0000313" key="2">
    <source>
        <dbReference type="Proteomes" id="UP001269402"/>
    </source>
</evidence>
<reference evidence="2" key="1">
    <citation type="submission" date="2023-07" db="EMBL/GenBank/DDBJ databases">
        <title>Genomic characterization of faba bean (Vicia faba) microsymbionts in Mexican soils.</title>
        <authorList>
            <person name="Rivera Orduna F.N."/>
            <person name="Guevara-Luna J."/>
            <person name="Yan J."/>
            <person name="Arroyo-Herrera I."/>
            <person name="Li Y."/>
            <person name="Vasquez-Murrieta M.S."/>
            <person name="Wang E.T."/>
        </authorList>
    </citation>
    <scope>NUCLEOTIDE SEQUENCE [LARGE SCALE GENOMIC DNA]</scope>
    <source>
        <strain evidence="2">CH6</strain>
    </source>
</reference>
<dbReference type="RefSeq" id="WP_310808840.1">
    <property type="nucleotide sequence ID" value="NZ_JAVLSH010000025.1"/>
</dbReference>
<name>A0AAW8PAU6_9HYPH</name>
<proteinExistence type="predicted"/>
<dbReference type="EMBL" id="JAVLSH010000025">
    <property type="protein sequence ID" value="MDR9764133.1"/>
    <property type="molecule type" value="Genomic_DNA"/>
</dbReference>
<gene>
    <name evidence="1" type="ORF">RJJ37_31695</name>
</gene>
<organism evidence="1 2">
    <name type="scientific">Rhizobium redzepovicii</name>
    <dbReference type="NCBI Taxonomy" id="2867518"/>
    <lineage>
        <taxon>Bacteria</taxon>
        <taxon>Pseudomonadati</taxon>
        <taxon>Pseudomonadota</taxon>
        <taxon>Alphaproteobacteria</taxon>
        <taxon>Hyphomicrobiales</taxon>
        <taxon>Rhizobiaceae</taxon>
        <taxon>Rhizobium/Agrobacterium group</taxon>
        <taxon>Rhizobium</taxon>
    </lineage>
</organism>
<dbReference type="AlphaFoldDB" id="A0AAW8PAU6"/>
<dbReference type="Proteomes" id="UP001269402">
    <property type="component" value="Unassembled WGS sequence"/>
</dbReference>
<evidence type="ECO:0000313" key="1">
    <source>
        <dbReference type="EMBL" id="MDR9764133.1"/>
    </source>
</evidence>
<keyword evidence="2" id="KW-1185">Reference proteome</keyword>